<evidence type="ECO:0000256" key="1">
    <source>
        <dbReference type="SAM" id="MobiDB-lite"/>
    </source>
</evidence>
<protein>
    <submittedName>
        <fullName evidence="2">Uncharacterized protein</fullName>
    </submittedName>
</protein>
<name>A0ABQ8SBF9_PERAM</name>
<comment type="caution">
    <text evidence="2">The sequence shown here is derived from an EMBL/GenBank/DDBJ whole genome shotgun (WGS) entry which is preliminary data.</text>
</comment>
<sequence length="131" mass="14799">MAGVCEGGNEPPGSLKASKKVRRDGRIQLRLRLLALRPVPQTSARQILMDGSSCQRPHSHNDSPVTTRRSRNLIFYNDEVRSEDSPLHNGWGDHRANHTIQPFWLDDRPPLFRHVDVRPAVGWSVLALHGL</sequence>
<accession>A0ABQ8SBF9</accession>
<evidence type="ECO:0000313" key="3">
    <source>
        <dbReference type="Proteomes" id="UP001148838"/>
    </source>
</evidence>
<proteinExistence type="predicted"/>
<gene>
    <name evidence="2" type="ORF">ANN_20006</name>
</gene>
<organism evidence="2 3">
    <name type="scientific">Periplaneta americana</name>
    <name type="common">American cockroach</name>
    <name type="synonym">Blatta americana</name>
    <dbReference type="NCBI Taxonomy" id="6978"/>
    <lineage>
        <taxon>Eukaryota</taxon>
        <taxon>Metazoa</taxon>
        <taxon>Ecdysozoa</taxon>
        <taxon>Arthropoda</taxon>
        <taxon>Hexapoda</taxon>
        <taxon>Insecta</taxon>
        <taxon>Pterygota</taxon>
        <taxon>Neoptera</taxon>
        <taxon>Polyneoptera</taxon>
        <taxon>Dictyoptera</taxon>
        <taxon>Blattodea</taxon>
        <taxon>Blattoidea</taxon>
        <taxon>Blattidae</taxon>
        <taxon>Blattinae</taxon>
        <taxon>Periplaneta</taxon>
    </lineage>
</organism>
<dbReference type="Proteomes" id="UP001148838">
    <property type="component" value="Unassembled WGS sequence"/>
</dbReference>
<dbReference type="EMBL" id="JAJSOF020000031">
    <property type="protein sequence ID" value="KAJ4431409.1"/>
    <property type="molecule type" value="Genomic_DNA"/>
</dbReference>
<feature type="region of interest" description="Disordered" evidence="1">
    <location>
        <begin position="1"/>
        <end position="21"/>
    </location>
</feature>
<keyword evidence="3" id="KW-1185">Reference proteome</keyword>
<evidence type="ECO:0000313" key="2">
    <source>
        <dbReference type="EMBL" id="KAJ4431409.1"/>
    </source>
</evidence>
<reference evidence="2 3" key="1">
    <citation type="journal article" date="2022" name="Allergy">
        <title>Genome assembly and annotation of Periplaneta americana reveal a comprehensive cockroach allergen profile.</title>
        <authorList>
            <person name="Wang L."/>
            <person name="Xiong Q."/>
            <person name="Saelim N."/>
            <person name="Wang L."/>
            <person name="Nong W."/>
            <person name="Wan A.T."/>
            <person name="Shi M."/>
            <person name="Liu X."/>
            <person name="Cao Q."/>
            <person name="Hui J.H.L."/>
            <person name="Sookrung N."/>
            <person name="Leung T.F."/>
            <person name="Tungtrongchitr A."/>
            <person name="Tsui S.K.W."/>
        </authorList>
    </citation>
    <scope>NUCLEOTIDE SEQUENCE [LARGE SCALE GENOMIC DNA]</scope>
    <source>
        <strain evidence="2">PWHHKU_190912</strain>
    </source>
</reference>